<gene>
    <name evidence="1" type="ORF">K529_020725</name>
</gene>
<dbReference type="KEGG" id="rmb:K529_020725"/>
<dbReference type="AlphaFoldDB" id="A0A1B1A9D6"/>
<geneLocation type="plasmid" evidence="1 2">
    <name>unnamed1</name>
</geneLocation>
<name>A0A1B1A9D6_9RHOB</name>
<keyword evidence="1" id="KW-0614">Plasmid</keyword>
<organism evidence="1 2">
    <name type="scientific">Tritonibacter mobilis F1926</name>
    <dbReference type="NCBI Taxonomy" id="1265309"/>
    <lineage>
        <taxon>Bacteria</taxon>
        <taxon>Pseudomonadati</taxon>
        <taxon>Pseudomonadota</taxon>
        <taxon>Alphaproteobacteria</taxon>
        <taxon>Rhodobacterales</taxon>
        <taxon>Paracoccaceae</taxon>
        <taxon>Tritonibacter</taxon>
    </lineage>
</organism>
<dbReference type="Pfam" id="PF13704">
    <property type="entry name" value="Glyco_tranf_2_4"/>
    <property type="match status" value="1"/>
</dbReference>
<reference evidence="1 2" key="1">
    <citation type="journal article" date="2016" name="ISME J.">
        <title>Global occurrence and heterogeneity of the Roseobacter-clade species Ruegeria mobilis.</title>
        <authorList>
            <person name="Sonnenschein E."/>
            <person name="Gram L."/>
        </authorList>
    </citation>
    <scope>NUCLEOTIDE SEQUENCE [LARGE SCALE GENOMIC DNA]</scope>
    <source>
        <strain evidence="1 2">F1926</strain>
        <plasmid evidence="1 2">unnamed1</plasmid>
    </source>
</reference>
<dbReference type="RefSeq" id="WP_005623883.1">
    <property type="nucleotide sequence ID" value="NZ_CP015231.1"/>
</dbReference>
<protein>
    <recommendedName>
        <fullName evidence="3">Glycosyl transferase family 2</fullName>
    </recommendedName>
</protein>
<dbReference type="EMBL" id="CP015231">
    <property type="protein sequence ID" value="ANP43184.1"/>
    <property type="molecule type" value="Genomic_DNA"/>
</dbReference>
<sequence>MMSTSPTWAVVATVAEPIELIAAFAAYHIEMGAAQVFLFLDAPRPGDADILEKLPGVQVICCDAAYWQERLQAARPDSLTRVQRVNANYAYEQTSADWLFHIDADEYLVSERGISDVLAGVSEQVDYLRVQNLERVYRPHQQDQTFTTLFRVPFEGLRWQERDLFGSATVFTHKGFAGYTAGKGAGRTDRELKLALHKANFQKGAARSGPPNETQCSEILLAHFDGFTPLSWMAKLLRYTDLGTYNWQPGKGRGKGQCKRAKQIDFARYYGGELRRLVELHMLLKVVLPDQEQELTQHGWLLELSVDPVAALRKLLPEHAWSFSADSVNASLRARAAPQRQIALNALQQEIDAGLPLEIPDVPTTFPDRVQQNLREKEKAPQ</sequence>
<evidence type="ECO:0000313" key="2">
    <source>
        <dbReference type="Proteomes" id="UP000013243"/>
    </source>
</evidence>
<dbReference type="Proteomes" id="UP000013243">
    <property type="component" value="Plasmid unnamed1"/>
</dbReference>
<dbReference type="GeneID" id="28252314"/>
<evidence type="ECO:0008006" key="3">
    <source>
        <dbReference type="Google" id="ProtNLM"/>
    </source>
</evidence>
<proteinExistence type="predicted"/>
<dbReference type="OrthoDB" id="7203640at2"/>
<accession>A0A1B1A9D6</accession>
<evidence type="ECO:0000313" key="1">
    <source>
        <dbReference type="EMBL" id="ANP43184.1"/>
    </source>
</evidence>